<evidence type="ECO:0000313" key="2">
    <source>
        <dbReference type="Proteomes" id="UP000075809"/>
    </source>
</evidence>
<dbReference type="STRING" id="64791.A0A151WER2"/>
<gene>
    <name evidence="1" type="ORF">ALC60_14752</name>
</gene>
<dbReference type="EMBL" id="KQ983238">
    <property type="protein sequence ID" value="KYQ46330.1"/>
    <property type="molecule type" value="Genomic_DNA"/>
</dbReference>
<sequence>YRHFCVIPSSRSFVARAGVELIHEKSTLTSQALETSLVSVSSGVARGARGDEGASSSASTDFVASSTVVHESRFPICSATSCLVSEKIVTLVSDTTISTDHHKRRADFLLFVLSFVGASCNDTLPSGHSQILPKARRFVKFDLSLTLFKSALRKDTDHVADWLMAPTCATMVFIKRSHCFATNFTARRLEAIDAKDPGLFVPNLDGGKATVSGARRQSRSLFVAAGRPYVNHVHREETSGAIPDRIAIREKPYVSNWDGDKGVLTHSAFGVAHHNRRLVVDVAVLPRCRSSTLGGVGKHLIIYNMLLIIVILIKGRVLDLADAHQDGATLVGHVGLRLAAIYLYVVTYATRLAGLVGSRLKSHAGRRALRECEGKRNRIRTHLVGLDSGFLICGKICSDARKRSFWKLRPITSSSSRP</sequence>
<dbReference type="AlphaFoldDB" id="A0A151WER2"/>
<evidence type="ECO:0000313" key="1">
    <source>
        <dbReference type="EMBL" id="KYQ46330.1"/>
    </source>
</evidence>
<accession>A0A151WER2</accession>
<keyword evidence="2" id="KW-1185">Reference proteome</keyword>
<reference evidence="1 2" key="1">
    <citation type="submission" date="2015-09" db="EMBL/GenBank/DDBJ databases">
        <title>Trachymyrmex zeteki WGS genome.</title>
        <authorList>
            <person name="Nygaard S."/>
            <person name="Hu H."/>
            <person name="Boomsma J."/>
            <person name="Zhang G."/>
        </authorList>
    </citation>
    <scope>NUCLEOTIDE SEQUENCE [LARGE SCALE GENOMIC DNA]</scope>
    <source>
        <strain evidence="1">Tzet28-1</strain>
        <tissue evidence="1">Whole body</tissue>
    </source>
</reference>
<protein>
    <submittedName>
        <fullName evidence="1">Uncharacterized protein</fullName>
    </submittedName>
</protein>
<name>A0A151WER2_9HYME</name>
<organism evidence="1 2">
    <name type="scientific">Mycetomoellerius zeteki</name>
    <dbReference type="NCBI Taxonomy" id="64791"/>
    <lineage>
        <taxon>Eukaryota</taxon>
        <taxon>Metazoa</taxon>
        <taxon>Ecdysozoa</taxon>
        <taxon>Arthropoda</taxon>
        <taxon>Hexapoda</taxon>
        <taxon>Insecta</taxon>
        <taxon>Pterygota</taxon>
        <taxon>Neoptera</taxon>
        <taxon>Endopterygota</taxon>
        <taxon>Hymenoptera</taxon>
        <taxon>Apocrita</taxon>
        <taxon>Aculeata</taxon>
        <taxon>Formicoidea</taxon>
        <taxon>Formicidae</taxon>
        <taxon>Myrmicinae</taxon>
        <taxon>Mycetomoellerius</taxon>
    </lineage>
</organism>
<proteinExistence type="predicted"/>
<dbReference type="Proteomes" id="UP000075809">
    <property type="component" value="Unassembled WGS sequence"/>
</dbReference>
<feature type="non-terminal residue" evidence="1">
    <location>
        <position position="1"/>
    </location>
</feature>